<proteinExistence type="predicted"/>
<sequence length="485" mass="53290">MPPGPKENIYRQHREYLATQTQQTSKSKPGKAKTTAQQAANTVSTATTNKRAGDTQVAPDGVEVKRRRAIAAGGAPPPDPDGNPPPGVIDEDDEPEPVRPKNPAWASAVWALDANASDATRTTLGYRKIYVAVRLLLRLCSEYAKHAHILAYGIKYHTASAEDRPGCGQDAYNDDVEAEELWPLWVKYFPELEDHLDYLADNPPLIFNIANFAAGVASKVRSDDLGRINDRIVDLCAFEDPRLLNIKDNRGWQDSRTGRLLCPLRYLQKFDSDPGRFCTNVRNRLVRIFSTDYPSFLYDLSLVNADDPVAGFLRGEVLVNVYKSVMTGKSSVFQASGRSTRGQKSVAAVHKMCQVNLHSIIYVALLARSALGDNEWSDVDGKFWKAENFVSSVAEIAWTFPAWYDEIISWWNRQIFGDDEELDSDAERDLEGTAFYAIMAQQGMRGASGSGTNDNDGNDNDNGNTAASGSVGGESATAGSSHATE</sequence>
<dbReference type="OrthoDB" id="2749745at2759"/>
<reference evidence="2 3" key="1">
    <citation type="journal article" date="2015" name="Sci. Rep.">
        <title>Chromosome-level genome map provides insights into diverse defense mechanisms in the medicinal fungus Ganoderma sinense.</title>
        <authorList>
            <person name="Zhu Y."/>
            <person name="Xu J."/>
            <person name="Sun C."/>
            <person name="Zhou S."/>
            <person name="Xu H."/>
            <person name="Nelson D.R."/>
            <person name="Qian J."/>
            <person name="Song J."/>
            <person name="Luo H."/>
            <person name="Xiang L."/>
            <person name="Li Y."/>
            <person name="Xu Z."/>
            <person name="Ji A."/>
            <person name="Wang L."/>
            <person name="Lu S."/>
            <person name="Hayward A."/>
            <person name="Sun W."/>
            <person name="Li X."/>
            <person name="Schwartz D.C."/>
            <person name="Wang Y."/>
            <person name="Chen S."/>
        </authorList>
    </citation>
    <scope>NUCLEOTIDE SEQUENCE [LARGE SCALE GENOMIC DNA]</scope>
    <source>
        <strain evidence="2 3">ZZ0214-1</strain>
    </source>
</reference>
<protein>
    <submittedName>
        <fullName evidence="2">Uncharacterized protein</fullName>
    </submittedName>
</protein>
<dbReference type="Pfam" id="PF20414">
    <property type="entry name" value="DUF6698"/>
    <property type="match status" value="1"/>
</dbReference>
<feature type="compositionally biased region" description="Polar residues" evidence="1">
    <location>
        <begin position="41"/>
        <end position="50"/>
    </location>
</feature>
<feature type="compositionally biased region" description="Polar residues" evidence="1">
    <location>
        <begin position="18"/>
        <end position="27"/>
    </location>
</feature>
<feature type="region of interest" description="Disordered" evidence="1">
    <location>
        <begin position="445"/>
        <end position="485"/>
    </location>
</feature>
<feature type="compositionally biased region" description="Pro residues" evidence="1">
    <location>
        <begin position="75"/>
        <end position="87"/>
    </location>
</feature>
<name>A0A2G8SHT1_9APHY</name>
<feature type="compositionally biased region" description="Low complexity" evidence="1">
    <location>
        <begin position="450"/>
        <end position="469"/>
    </location>
</feature>
<keyword evidence="3" id="KW-1185">Reference proteome</keyword>
<dbReference type="EMBL" id="AYKW01000008">
    <property type="protein sequence ID" value="PIL33277.1"/>
    <property type="molecule type" value="Genomic_DNA"/>
</dbReference>
<dbReference type="AlphaFoldDB" id="A0A2G8SHT1"/>
<evidence type="ECO:0000313" key="2">
    <source>
        <dbReference type="EMBL" id="PIL33277.1"/>
    </source>
</evidence>
<accession>A0A2G8SHT1</accession>
<evidence type="ECO:0000256" key="1">
    <source>
        <dbReference type="SAM" id="MobiDB-lite"/>
    </source>
</evidence>
<dbReference type="InterPro" id="IPR046521">
    <property type="entry name" value="DUF6698"/>
</dbReference>
<evidence type="ECO:0000313" key="3">
    <source>
        <dbReference type="Proteomes" id="UP000230002"/>
    </source>
</evidence>
<organism evidence="2 3">
    <name type="scientific">Ganoderma sinense ZZ0214-1</name>
    <dbReference type="NCBI Taxonomy" id="1077348"/>
    <lineage>
        <taxon>Eukaryota</taxon>
        <taxon>Fungi</taxon>
        <taxon>Dikarya</taxon>
        <taxon>Basidiomycota</taxon>
        <taxon>Agaricomycotina</taxon>
        <taxon>Agaricomycetes</taxon>
        <taxon>Polyporales</taxon>
        <taxon>Polyporaceae</taxon>
        <taxon>Ganoderma</taxon>
    </lineage>
</organism>
<comment type="caution">
    <text evidence="2">The sequence shown here is derived from an EMBL/GenBank/DDBJ whole genome shotgun (WGS) entry which is preliminary data.</text>
</comment>
<gene>
    <name evidence="2" type="ORF">GSI_04727</name>
</gene>
<dbReference type="STRING" id="1077348.A0A2G8SHT1"/>
<dbReference type="Proteomes" id="UP000230002">
    <property type="component" value="Unassembled WGS sequence"/>
</dbReference>
<feature type="region of interest" description="Disordered" evidence="1">
    <location>
        <begin position="17"/>
        <end position="101"/>
    </location>
</feature>